<dbReference type="InterPro" id="IPR012373">
    <property type="entry name" value="Ferrdict_sens_TM"/>
</dbReference>
<feature type="domain" description="FecR protein" evidence="2">
    <location>
        <begin position="99"/>
        <end position="188"/>
    </location>
</feature>
<feature type="transmembrane region" description="Helical" evidence="1">
    <location>
        <begin position="69"/>
        <end position="89"/>
    </location>
</feature>
<evidence type="ECO:0000256" key="1">
    <source>
        <dbReference type="SAM" id="Phobius"/>
    </source>
</evidence>
<name>A0A953L8T3_9BACT</name>
<evidence type="ECO:0000259" key="2">
    <source>
        <dbReference type="Pfam" id="PF04773"/>
    </source>
</evidence>
<accession>A0A953L8T3</accession>
<dbReference type="InterPro" id="IPR006860">
    <property type="entry name" value="FecR"/>
</dbReference>
<dbReference type="Gene3D" id="3.55.50.30">
    <property type="match status" value="1"/>
</dbReference>
<dbReference type="RefSeq" id="WP_222581697.1">
    <property type="nucleotide sequence ID" value="NZ_JAHVHU010000024.1"/>
</dbReference>
<sequence>MDKKNRIYYLVNQLNADAISKEEYLEFLSLVAKAENKKYFDEVLVKDLAHIKVESKQEPARRVRRNPKFFRFVAAASILVLIVAGLFFLNPTSSNDLIYTTYNGETKKITLPDDSRVSLNANSELVWSSSDQSVREVRLKGEAFFDVQKVEGSSFLVHSNDLTIQVLGTSFNVKNRNGKEEIYLEEGKLQVFNQNDKSDGVTLSSGESAFVLDKTHKITKSTDQKFADQSKWKDGVLKFTNTPVKEILEQVEAIYGVQLALDDEELNDRPMDFALPYTNWELVSEGLALALGKNLIRHDDYYELN</sequence>
<gene>
    <name evidence="3" type="ORF">KUV50_18485</name>
</gene>
<keyword evidence="1" id="KW-1133">Transmembrane helix</keyword>
<dbReference type="PANTHER" id="PTHR30273">
    <property type="entry name" value="PERIPLASMIC SIGNAL SENSOR AND SIGMA FACTOR ACTIVATOR FECR-RELATED"/>
    <property type="match status" value="1"/>
</dbReference>
<keyword evidence="1" id="KW-0812">Transmembrane</keyword>
<organism evidence="3 4">
    <name type="scientific">Membranihabitans marinus</name>
    <dbReference type="NCBI Taxonomy" id="1227546"/>
    <lineage>
        <taxon>Bacteria</taxon>
        <taxon>Pseudomonadati</taxon>
        <taxon>Bacteroidota</taxon>
        <taxon>Saprospiria</taxon>
        <taxon>Saprospirales</taxon>
        <taxon>Saprospiraceae</taxon>
        <taxon>Membranihabitans</taxon>
    </lineage>
</organism>
<reference evidence="3" key="1">
    <citation type="submission" date="2021-06" db="EMBL/GenBank/DDBJ databases">
        <title>44 bacteria genomes isolated from Dapeng, Shenzhen.</title>
        <authorList>
            <person name="Zheng W."/>
            <person name="Yu S."/>
            <person name="Huang Y."/>
        </authorList>
    </citation>
    <scope>NUCLEOTIDE SEQUENCE</scope>
    <source>
        <strain evidence="3">DP5N28-2</strain>
    </source>
</reference>
<dbReference type="PIRSF" id="PIRSF018266">
    <property type="entry name" value="FecR"/>
    <property type="match status" value="1"/>
</dbReference>
<dbReference type="Proteomes" id="UP000753961">
    <property type="component" value="Unassembled WGS sequence"/>
</dbReference>
<dbReference type="EMBL" id="JAHVHU010000024">
    <property type="protein sequence ID" value="MBY5960147.1"/>
    <property type="molecule type" value="Genomic_DNA"/>
</dbReference>
<evidence type="ECO:0000313" key="4">
    <source>
        <dbReference type="Proteomes" id="UP000753961"/>
    </source>
</evidence>
<protein>
    <submittedName>
        <fullName evidence="3">FecR domain-containing protein</fullName>
    </submittedName>
</protein>
<keyword evidence="1" id="KW-0472">Membrane</keyword>
<comment type="caution">
    <text evidence="3">The sequence shown here is derived from an EMBL/GenBank/DDBJ whole genome shotgun (WGS) entry which is preliminary data.</text>
</comment>
<dbReference type="AlphaFoldDB" id="A0A953L8T3"/>
<dbReference type="GO" id="GO:0016989">
    <property type="term" value="F:sigma factor antagonist activity"/>
    <property type="evidence" value="ECO:0007669"/>
    <property type="project" value="TreeGrafter"/>
</dbReference>
<keyword evidence="4" id="KW-1185">Reference proteome</keyword>
<dbReference type="PANTHER" id="PTHR30273:SF2">
    <property type="entry name" value="PROTEIN FECR"/>
    <property type="match status" value="1"/>
</dbReference>
<dbReference type="Gene3D" id="2.60.120.1440">
    <property type="match status" value="1"/>
</dbReference>
<proteinExistence type="predicted"/>
<dbReference type="Pfam" id="PF04773">
    <property type="entry name" value="FecR"/>
    <property type="match status" value="1"/>
</dbReference>
<evidence type="ECO:0000313" key="3">
    <source>
        <dbReference type="EMBL" id="MBY5960147.1"/>
    </source>
</evidence>